<dbReference type="AlphaFoldDB" id="A0AAV8PJY5"/>
<dbReference type="PANTHER" id="PTHR33257:SF4">
    <property type="entry name" value="EXPRESSED PROTEIN"/>
    <property type="match status" value="1"/>
</dbReference>
<organism evidence="1 2">
    <name type="scientific">Ensete ventricosum</name>
    <name type="common">Abyssinian banana</name>
    <name type="synonym">Musa ensete</name>
    <dbReference type="NCBI Taxonomy" id="4639"/>
    <lineage>
        <taxon>Eukaryota</taxon>
        <taxon>Viridiplantae</taxon>
        <taxon>Streptophyta</taxon>
        <taxon>Embryophyta</taxon>
        <taxon>Tracheophyta</taxon>
        <taxon>Spermatophyta</taxon>
        <taxon>Magnoliopsida</taxon>
        <taxon>Liliopsida</taxon>
        <taxon>Zingiberales</taxon>
        <taxon>Musaceae</taxon>
        <taxon>Ensete</taxon>
    </lineage>
</organism>
<evidence type="ECO:0000313" key="1">
    <source>
        <dbReference type="EMBL" id="KAJ8457877.1"/>
    </source>
</evidence>
<comment type="caution">
    <text evidence="1">The sequence shown here is derived from an EMBL/GenBank/DDBJ whole genome shotgun (WGS) entry which is preliminary data.</text>
</comment>
<dbReference type="PANTHER" id="PTHR33257">
    <property type="entry name" value="OS05G0165500 PROTEIN"/>
    <property type="match status" value="1"/>
</dbReference>
<keyword evidence="2" id="KW-1185">Reference proteome</keyword>
<dbReference type="EMBL" id="JAQQAF010000009">
    <property type="protein sequence ID" value="KAJ8457877.1"/>
    <property type="molecule type" value="Genomic_DNA"/>
</dbReference>
<proteinExistence type="predicted"/>
<sequence>MFPISSDLRTGSHQSKHDDKLCCRLLFKERSVANPSFRVYYGVASGAVPFQWESRPGTPKHISSTDALPPLTPPPSYFYTPRSKRSMKTCKSSFIRAMLPKLSLSKVHIWPSSSFPSSSSSLSPLSYFSTVGSCEEPEDGPPASTSCFGMRRRAAPVKKALLSVVGHGCGRRTAA</sequence>
<protein>
    <submittedName>
        <fullName evidence="1">Uncharacterized protein</fullName>
    </submittedName>
</protein>
<gene>
    <name evidence="1" type="ORF">OPV22_030803</name>
</gene>
<dbReference type="Proteomes" id="UP001222027">
    <property type="component" value="Unassembled WGS sequence"/>
</dbReference>
<reference evidence="1 2" key="1">
    <citation type="submission" date="2022-12" db="EMBL/GenBank/DDBJ databases">
        <title>Chromosome-scale assembly of the Ensete ventricosum genome.</title>
        <authorList>
            <person name="Dussert Y."/>
            <person name="Stocks J."/>
            <person name="Wendawek A."/>
            <person name="Woldeyes F."/>
            <person name="Nichols R.A."/>
            <person name="Borrell J.S."/>
        </authorList>
    </citation>
    <scope>NUCLEOTIDE SEQUENCE [LARGE SCALE GENOMIC DNA]</scope>
    <source>
        <strain evidence="2">cv. Maze</strain>
        <tissue evidence="1">Seeds</tissue>
    </source>
</reference>
<name>A0AAV8PJY5_ENSVE</name>
<evidence type="ECO:0000313" key="2">
    <source>
        <dbReference type="Proteomes" id="UP001222027"/>
    </source>
</evidence>
<accession>A0AAV8PJY5</accession>